<dbReference type="CDD" id="cd01647">
    <property type="entry name" value="RT_LTR"/>
    <property type="match status" value="1"/>
</dbReference>
<proteinExistence type="predicted"/>
<organism evidence="3 4">
    <name type="scientific">Mucuna pruriens</name>
    <name type="common">Velvet bean</name>
    <name type="synonym">Dolichos pruriens</name>
    <dbReference type="NCBI Taxonomy" id="157652"/>
    <lineage>
        <taxon>Eukaryota</taxon>
        <taxon>Viridiplantae</taxon>
        <taxon>Streptophyta</taxon>
        <taxon>Embryophyta</taxon>
        <taxon>Tracheophyta</taxon>
        <taxon>Spermatophyta</taxon>
        <taxon>Magnoliopsida</taxon>
        <taxon>eudicotyledons</taxon>
        <taxon>Gunneridae</taxon>
        <taxon>Pentapetalae</taxon>
        <taxon>rosids</taxon>
        <taxon>fabids</taxon>
        <taxon>Fabales</taxon>
        <taxon>Fabaceae</taxon>
        <taxon>Papilionoideae</taxon>
        <taxon>50 kb inversion clade</taxon>
        <taxon>NPAAA clade</taxon>
        <taxon>indigoferoid/millettioid clade</taxon>
        <taxon>Phaseoleae</taxon>
        <taxon>Mucuna</taxon>
    </lineage>
</organism>
<dbReference type="InterPro" id="IPR036397">
    <property type="entry name" value="RNaseH_sf"/>
</dbReference>
<comment type="caution">
    <text evidence="3">The sequence shown here is derived from an EMBL/GenBank/DDBJ whole genome shotgun (WGS) entry which is preliminary data.</text>
</comment>
<dbReference type="SUPFAM" id="SSF56672">
    <property type="entry name" value="DNA/RNA polymerases"/>
    <property type="match status" value="1"/>
</dbReference>
<dbReference type="EMBL" id="QJKJ01005145">
    <property type="protein sequence ID" value="RDX91356.1"/>
    <property type="molecule type" value="Genomic_DNA"/>
</dbReference>
<dbReference type="PANTHER" id="PTHR24559">
    <property type="entry name" value="TRANSPOSON TY3-I GAG-POL POLYPROTEIN"/>
    <property type="match status" value="1"/>
</dbReference>
<dbReference type="OrthoDB" id="413122at2759"/>
<dbReference type="InterPro" id="IPR043502">
    <property type="entry name" value="DNA/RNA_pol_sf"/>
</dbReference>
<accession>A0A371GLF0</accession>
<dbReference type="InterPro" id="IPR012337">
    <property type="entry name" value="RNaseH-like_sf"/>
</dbReference>
<feature type="domain" description="Reverse transcriptase" evidence="1">
    <location>
        <begin position="74"/>
        <end position="220"/>
    </location>
</feature>
<evidence type="ECO:0000259" key="1">
    <source>
        <dbReference type="Pfam" id="PF00078"/>
    </source>
</evidence>
<dbReference type="InterPro" id="IPR053134">
    <property type="entry name" value="RNA-dir_DNA_polymerase"/>
</dbReference>
<dbReference type="InterPro" id="IPR043128">
    <property type="entry name" value="Rev_trsase/Diguanyl_cyclase"/>
</dbReference>
<feature type="non-terminal residue" evidence="3">
    <location>
        <position position="1"/>
    </location>
</feature>
<dbReference type="PANTHER" id="PTHR24559:SF444">
    <property type="entry name" value="REVERSE TRANSCRIPTASE DOMAIN-CONTAINING PROTEIN"/>
    <property type="match status" value="1"/>
</dbReference>
<gene>
    <name evidence="3" type="primary">pol</name>
    <name evidence="3" type="ORF">CR513_26681</name>
</gene>
<dbReference type="InterPro" id="IPR041588">
    <property type="entry name" value="Integrase_H2C2"/>
</dbReference>
<dbReference type="AlphaFoldDB" id="A0A371GLF0"/>
<dbReference type="GO" id="GO:0003676">
    <property type="term" value="F:nucleic acid binding"/>
    <property type="evidence" value="ECO:0007669"/>
    <property type="project" value="InterPro"/>
</dbReference>
<keyword evidence="4" id="KW-1185">Reference proteome</keyword>
<evidence type="ECO:0000313" key="4">
    <source>
        <dbReference type="Proteomes" id="UP000257109"/>
    </source>
</evidence>
<evidence type="ECO:0000259" key="2">
    <source>
        <dbReference type="Pfam" id="PF17921"/>
    </source>
</evidence>
<dbReference type="Gene3D" id="3.10.10.10">
    <property type="entry name" value="HIV Type 1 Reverse Transcriptase, subunit A, domain 1"/>
    <property type="match status" value="1"/>
</dbReference>
<dbReference type="Gene3D" id="3.30.420.10">
    <property type="entry name" value="Ribonuclease H-like superfamily/Ribonuclease H"/>
    <property type="match status" value="1"/>
</dbReference>
<dbReference type="Proteomes" id="UP000257109">
    <property type="component" value="Unassembled WGS sequence"/>
</dbReference>
<reference evidence="3" key="1">
    <citation type="submission" date="2018-05" db="EMBL/GenBank/DDBJ databases">
        <title>Draft genome of Mucuna pruriens seed.</title>
        <authorList>
            <person name="Nnadi N.E."/>
            <person name="Vos R."/>
            <person name="Hasami M.H."/>
            <person name="Devisetty U.K."/>
            <person name="Aguiy J.C."/>
        </authorList>
    </citation>
    <scope>NUCLEOTIDE SEQUENCE [LARGE SCALE GENOMIC DNA]</scope>
    <source>
        <strain evidence="3">JCA_2017</strain>
    </source>
</reference>
<dbReference type="InterPro" id="IPR000477">
    <property type="entry name" value="RT_dom"/>
</dbReference>
<protein>
    <submittedName>
        <fullName evidence="3">Retrovirus-related Pol polyprotein from transposon 17.6</fullName>
    </submittedName>
</protein>
<evidence type="ECO:0000313" key="3">
    <source>
        <dbReference type="EMBL" id="RDX91356.1"/>
    </source>
</evidence>
<feature type="domain" description="Integrase zinc-binding" evidence="2">
    <location>
        <begin position="370"/>
        <end position="412"/>
    </location>
</feature>
<dbReference type="Pfam" id="PF00078">
    <property type="entry name" value="RVT_1"/>
    <property type="match status" value="1"/>
</dbReference>
<dbReference type="Gene3D" id="3.30.70.270">
    <property type="match status" value="1"/>
</dbReference>
<name>A0A371GLF0_MUCPR</name>
<sequence length="545" mass="63297">MEEEAKPIRQQQRRLNLTILDVVVKKEVIKLHVARIIYLVLDSQWVSSVQVVPKKSGIIVTKNQHDDLVPMRIQNNWQVYIDYRRLNQATRKDHFPLPFIDQVLEKLVGKSHYCFLDGFFGYLQIHIEPKDQHKTTFTSPFGTFAYTRMPFGLCNAPSTFHCCMTSIFSNLLQNCIEVFMDDFIVYADSFDACLENLSKVLTRCIDTNLVLNFEKCHFMVTEGILLRHLVSNKAIKVDKSKIDNITSLPNPASVRKKPDAKPRLIRWMLLLQEFNIEVKHKKGAENSIANNLSRIEKENDPIPIQDELPDEKLLHINTPTPWFTDICNFVAASQFPPEASQLYKEILRSDAKYYIWDDPYLWRLYNDQVIHRGGHYGSTRIAKKVLDYGFYWTTIFKDVYQFVSTCKKCQKAGMAISRRHEMPQQPILFYEVFDVWGIDFIGPFLVSNDYVSRWVEAITTKTNNAKVVVEFLKSNIFYKFGVPKALICDQGKLHSRWDGPFVITNVFPYGVVKLKDEHTNNTFQVNGHQIKPILDDLGPSRRALI</sequence>
<dbReference type="SUPFAM" id="SSF53098">
    <property type="entry name" value="Ribonuclease H-like"/>
    <property type="match status" value="1"/>
</dbReference>
<dbReference type="Pfam" id="PF17921">
    <property type="entry name" value="Integrase_H2C2"/>
    <property type="match status" value="1"/>
</dbReference>
<dbReference type="Gene3D" id="1.10.340.70">
    <property type="match status" value="1"/>
</dbReference>